<gene>
    <name evidence="1" type="ORF">SAMN04488519_101145</name>
</gene>
<accession>A0A1I5AG08</accession>
<name>A0A1I5AG08_9BACT</name>
<dbReference type="EMBL" id="FOVW01000001">
    <property type="protein sequence ID" value="SFN61367.1"/>
    <property type="molecule type" value="Genomic_DNA"/>
</dbReference>
<keyword evidence="2" id="KW-1185">Reference proteome</keyword>
<protein>
    <submittedName>
        <fullName evidence="1">Uncharacterized protein</fullName>
    </submittedName>
</protein>
<evidence type="ECO:0000313" key="1">
    <source>
        <dbReference type="EMBL" id="SFN61367.1"/>
    </source>
</evidence>
<dbReference type="RefSeq" id="WP_091648904.1">
    <property type="nucleotide sequence ID" value="NZ_FOVW01000001.1"/>
</dbReference>
<reference evidence="2" key="1">
    <citation type="submission" date="2016-10" db="EMBL/GenBank/DDBJ databases">
        <authorList>
            <person name="Varghese N."/>
            <person name="Submissions S."/>
        </authorList>
    </citation>
    <scope>NUCLEOTIDE SEQUENCE [LARGE SCALE GENOMIC DNA]</scope>
    <source>
        <strain evidence="2">DSM 15282</strain>
    </source>
</reference>
<evidence type="ECO:0000313" key="2">
    <source>
        <dbReference type="Proteomes" id="UP000199564"/>
    </source>
</evidence>
<dbReference type="Proteomes" id="UP000199564">
    <property type="component" value="Unassembled WGS sequence"/>
</dbReference>
<organism evidence="1 2">
    <name type="scientific">Algoriphagus ornithinivorans</name>
    <dbReference type="NCBI Taxonomy" id="226506"/>
    <lineage>
        <taxon>Bacteria</taxon>
        <taxon>Pseudomonadati</taxon>
        <taxon>Bacteroidota</taxon>
        <taxon>Cytophagia</taxon>
        <taxon>Cytophagales</taxon>
        <taxon>Cyclobacteriaceae</taxon>
        <taxon>Algoriphagus</taxon>
    </lineage>
</organism>
<dbReference type="AlphaFoldDB" id="A0A1I5AG08"/>
<proteinExistence type="predicted"/>
<sequence length="223" mass="26462">MKRDRKALNDLGEELAKYGIDFKFHLEVFNLKNDFKIDSVLDYKKPIEENHYTKSNSFNKANATILWSKNIRSDLPFFKEKKYLGFEGGYLMVMYHEGLGISSASPAFFNGEEDRSIPEYITVFEFDQNWRKPNKYVTVHEMLHLFGAWDLYYNPLYGYEKEEYDLIKKKYPSTIMRSSKLITIDPLTAWRIGIDVPVENWFLELIPRIYSKNHHENKVSDVQ</sequence>